<dbReference type="HOGENOM" id="CLU_3113010_0_0_2"/>
<dbReference type="AlphaFoldDB" id="U1PLH8"/>
<name>U1PLH8_9EURY</name>
<protein>
    <submittedName>
        <fullName evidence="1">Uncharacterized protein</fullName>
    </submittedName>
</protein>
<evidence type="ECO:0000313" key="1">
    <source>
        <dbReference type="EMBL" id="ERG93086.1"/>
    </source>
</evidence>
<dbReference type="STRING" id="1238424.J07HQW1_03141"/>
<reference evidence="1 2" key="1">
    <citation type="journal article" date="2013" name="PLoS ONE">
        <title>Assembly-driven community genomics of a hypersaline microbial ecosystem.</title>
        <authorList>
            <person name="Podell S."/>
            <person name="Ugalde J.A."/>
            <person name="Narasingarao P."/>
            <person name="Banfield J.F."/>
            <person name="Heidelberg K.B."/>
            <person name="Allen E.E."/>
        </authorList>
    </citation>
    <scope>NUCLEOTIDE SEQUENCE [LARGE SCALE GENOMIC DNA]</scope>
    <source>
        <strain evidence="2">J07HQW1</strain>
    </source>
</reference>
<gene>
    <name evidence="1" type="ORF">J07HQW1_03141</name>
</gene>
<dbReference type="Proteomes" id="UP000030649">
    <property type="component" value="Unassembled WGS sequence"/>
</dbReference>
<sequence>MIPLTACGYTRADNQNSQIDQYYQSAVDVCRAFAQNQQDRAESEERRGIQ</sequence>
<accession>U1PLH8</accession>
<evidence type="ECO:0000313" key="2">
    <source>
        <dbReference type="Proteomes" id="UP000030649"/>
    </source>
</evidence>
<proteinExistence type="predicted"/>
<organism evidence="1 2">
    <name type="scientific">Haloquadratum walsbyi J07HQW1</name>
    <dbReference type="NCBI Taxonomy" id="1238424"/>
    <lineage>
        <taxon>Archaea</taxon>
        <taxon>Methanobacteriati</taxon>
        <taxon>Methanobacteriota</taxon>
        <taxon>Stenosarchaea group</taxon>
        <taxon>Halobacteria</taxon>
        <taxon>Halobacteriales</taxon>
        <taxon>Haloferacaceae</taxon>
        <taxon>Haloquadratum</taxon>
    </lineage>
</organism>
<dbReference type="EMBL" id="KE356560">
    <property type="protein sequence ID" value="ERG93086.1"/>
    <property type="molecule type" value="Genomic_DNA"/>
</dbReference>